<dbReference type="SUPFAM" id="SSF52540">
    <property type="entry name" value="P-loop containing nucleoside triphosphate hydrolases"/>
    <property type="match status" value="1"/>
</dbReference>
<feature type="domain" description="RecF/RecN/SMC N-terminal" evidence="2">
    <location>
        <begin position="3"/>
        <end position="537"/>
    </location>
</feature>
<proteinExistence type="predicted"/>
<dbReference type="PANTHER" id="PTHR32114">
    <property type="entry name" value="ABC TRANSPORTER ABCH.3"/>
    <property type="match status" value="1"/>
</dbReference>
<name>A0A327X6J5_9GAMM</name>
<dbReference type="PANTHER" id="PTHR32114:SF2">
    <property type="entry name" value="ABC TRANSPORTER ABCH.3"/>
    <property type="match status" value="1"/>
</dbReference>
<reference evidence="4 6" key="1">
    <citation type="journal article" date="2018" name="Front. Microbiol.">
        <title>Genome-Based Analysis Reveals the Taxonomy and Diversity of the Family Idiomarinaceae.</title>
        <authorList>
            <person name="Liu Y."/>
            <person name="Lai Q."/>
            <person name="Shao Z."/>
        </authorList>
    </citation>
    <scope>NUCLEOTIDE SEQUENCE [LARGE SCALE GENOMIC DNA]</scope>
    <source>
        <strain evidence="4 6">CF12-14</strain>
    </source>
</reference>
<evidence type="ECO:0000313" key="5">
    <source>
        <dbReference type="Proteomes" id="UP000249203"/>
    </source>
</evidence>
<dbReference type="RefSeq" id="WP_111568123.1">
    <property type="nucleotide sequence ID" value="NZ_PIPK01000001.1"/>
</dbReference>
<accession>A0A327X6J5</accession>
<dbReference type="AlphaFoldDB" id="A0A327X6J5"/>
<dbReference type="InterPro" id="IPR027417">
    <property type="entry name" value="P-loop_NTPase"/>
</dbReference>
<dbReference type="InterPro" id="IPR003395">
    <property type="entry name" value="RecF/RecN/SMC_N"/>
</dbReference>
<dbReference type="OrthoDB" id="9815944at2"/>
<evidence type="ECO:0000313" key="3">
    <source>
        <dbReference type="EMBL" id="RAK01644.1"/>
    </source>
</evidence>
<evidence type="ECO:0000256" key="1">
    <source>
        <dbReference type="SAM" id="Coils"/>
    </source>
</evidence>
<keyword evidence="6" id="KW-1185">Reference proteome</keyword>
<evidence type="ECO:0000259" key="2">
    <source>
        <dbReference type="Pfam" id="PF02463"/>
    </source>
</evidence>
<gene>
    <name evidence="3" type="ORF">B0I24_101267</name>
    <name evidence="4" type="ORF">CWE07_01275</name>
</gene>
<dbReference type="Pfam" id="PF02463">
    <property type="entry name" value="SMC_N"/>
    <property type="match status" value="1"/>
</dbReference>
<feature type="coiled-coil region" evidence="1">
    <location>
        <begin position="366"/>
        <end position="393"/>
    </location>
</feature>
<dbReference type="Gene3D" id="3.40.50.300">
    <property type="entry name" value="P-loop containing nucleotide triphosphate hydrolases"/>
    <property type="match status" value="2"/>
</dbReference>
<dbReference type="EMBL" id="QLMD01000001">
    <property type="protein sequence ID" value="RAK01644.1"/>
    <property type="molecule type" value="Genomic_DNA"/>
</dbReference>
<protein>
    <submittedName>
        <fullName evidence="3">AAA domain-containing protein</fullName>
    </submittedName>
</protein>
<reference evidence="3 5" key="2">
    <citation type="submission" date="2018-06" db="EMBL/GenBank/DDBJ databases">
        <title>Genomic Encyclopedia of Type Strains, Phase III (KMG-III): the genomes of soil and plant-associated and newly described type strains.</title>
        <authorList>
            <person name="Whitman W."/>
        </authorList>
    </citation>
    <scope>NUCLEOTIDE SEQUENCE [LARGE SCALE GENOMIC DNA]</scope>
    <source>
        <strain evidence="3 5">CGMCC 1.15366</strain>
    </source>
</reference>
<comment type="caution">
    <text evidence="3">The sequence shown here is derived from an EMBL/GenBank/DDBJ whole genome shotgun (WGS) entry which is preliminary data.</text>
</comment>
<dbReference type="Proteomes" id="UP000287865">
    <property type="component" value="Unassembled WGS sequence"/>
</dbReference>
<evidence type="ECO:0000313" key="6">
    <source>
        <dbReference type="Proteomes" id="UP000287865"/>
    </source>
</evidence>
<dbReference type="EMBL" id="PIPK01000001">
    <property type="protein sequence ID" value="RUO28468.1"/>
    <property type="molecule type" value="Genomic_DNA"/>
</dbReference>
<evidence type="ECO:0000313" key="4">
    <source>
        <dbReference type="EMBL" id="RUO28468.1"/>
    </source>
</evidence>
<sequence length="569" mass="62790">MRIQSIRVKNFQGLANFTMDVERPVLFVAGHNGAGKSSLRDAIRIALTGQASRVALKKDYKAMIKDGTKKSEVVVNTDDGAYSFSLPQGKGVHAESEYLPMCVDAAQFCTMKPDERRKALFELTGCSVSTARVREMLLAEDCDSQLIELVLPLLRSGFPAAAAEAKDRATQARGAWKAITGETYGKQKAEGWEPSFEDEGGNESELDVAAARQKLEQNSKTISELNRMIGNGRSVLTRVQQLKEQAARVERIQIKSKADNESLEQTQKQLTRYEDAQLSQNAMPCPCCDCMIVLRDGELVDATKFGNSTLKPERIESELTQLRESVAMMQRTIANNQRDLDAATAAQTELDTLNEENGGEISQKSIEGWQSDINELETSNRELSSAIQRQTQIDARRIALESAATKAADYHEQVNKWVHIAEQLSPDGIPANILAQAMKPLQTLISNINSLVPDWPAVSINQEMELMADSRLYGLLSESEQWRVQTVMTLALAQLSGINLAVLDRIDVLDPASRIHLVEMLLGLTEENTDLQIIMLGTLAQPAKGMPDAIQQVWIEHGEPSQPQQAKAA</sequence>
<dbReference type="Proteomes" id="UP000249203">
    <property type="component" value="Unassembled WGS sequence"/>
</dbReference>
<keyword evidence="1" id="KW-0175">Coiled coil</keyword>
<organism evidence="3 5">
    <name type="scientific">Aliidiomarina maris</name>
    <dbReference type="NCBI Taxonomy" id="531312"/>
    <lineage>
        <taxon>Bacteria</taxon>
        <taxon>Pseudomonadati</taxon>
        <taxon>Pseudomonadota</taxon>
        <taxon>Gammaproteobacteria</taxon>
        <taxon>Alteromonadales</taxon>
        <taxon>Idiomarinaceae</taxon>
        <taxon>Aliidiomarina</taxon>
    </lineage>
</organism>